<evidence type="ECO:0000313" key="3">
    <source>
        <dbReference type="EMBL" id="MFD2794889.1"/>
    </source>
</evidence>
<dbReference type="EMBL" id="JBHUOG010000002">
    <property type="protein sequence ID" value="MFD2794889.1"/>
    <property type="molecule type" value="Genomic_DNA"/>
</dbReference>
<comment type="similarity">
    <text evidence="1">Belongs to the NipSnap family.</text>
</comment>
<comment type="caution">
    <text evidence="3">The sequence shown here is derived from an EMBL/GenBank/DDBJ whole genome shotgun (WGS) entry which is preliminary data.</text>
</comment>
<name>A0ABW5VT90_9MICO</name>
<evidence type="ECO:0000313" key="4">
    <source>
        <dbReference type="Proteomes" id="UP001597479"/>
    </source>
</evidence>
<organism evidence="3 4">
    <name type="scientific">Promicromonospora vindobonensis</name>
    <dbReference type="NCBI Taxonomy" id="195748"/>
    <lineage>
        <taxon>Bacteria</taxon>
        <taxon>Bacillati</taxon>
        <taxon>Actinomycetota</taxon>
        <taxon>Actinomycetes</taxon>
        <taxon>Micrococcales</taxon>
        <taxon>Promicromonosporaceae</taxon>
        <taxon>Promicromonospora</taxon>
    </lineage>
</organism>
<dbReference type="Proteomes" id="UP001597479">
    <property type="component" value="Unassembled WGS sequence"/>
</dbReference>
<dbReference type="InterPro" id="IPR011008">
    <property type="entry name" value="Dimeric_a/b-barrel"/>
</dbReference>
<protein>
    <submittedName>
        <fullName evidence="3">NIPSNAP family protein</fullName>
    </submittedName>
</protein>
<dbReference type="SUPFAM" id="SSF54909">
    <property type="entry name" value="Dimeric alpha+beta barrel"/>
    <property type="match status" value="1"/>
</dbReference>
<evidence type="ECO:0000259" key="2">
    <source>
        <dbReference type="Pfam" id="PF07978"/>
    </source>
</evidence>
<evidence type="ECO:0000256" key="1">
    <source>
        <dbReference type="ARBA" id="ARBA00005291"/>
    </source>
</evidence>
<dbReference type="Gene3D" id="3.30.70.100">
    <property type="match status" value="1"/>
</dbReference>
<dbReference type="Pfam" id="PF07978">
    <property type="entry name" value="NIPSNAP"/>
    <property type="match status" value="1"/>
</dbReference>
<keyword evidence="4" id="KW-1185">Reference proteome</keyword>
<proteinExistence type="inferred from homology"/>
<gene>
    <name evidence="3" type="ORF">ACFS27_15120</name>
</gene>
<reference evidence="4" key="1">
    <citation type="journal article" date="2019" name="Int. J. Syst. Evol. Microbiol.">
        <title>The Global Catalogue of Microorganisms (GCM) 10K type strain sequencing project: providing services to taxonomists for standard genome sequencing and annotation.</title>
        <authorList>
            <consortium name="The Broad Institute Genomics Platform"/>
            <consortium name="The Broad Institute Genome Sequencing Center for Infectious Disease"/>
            <person name="Wu L."/>
            <person name="Ma J."/>
        </authorList>
    </citation>
    <scope>NUCLEOTIDE SEQUENCE [LARGE SCALE GENOMIC DNA]</scope>
    <source>
        <strain evidence="4">CCM 7044</strain>
    </source>
</reference>
<dbReference type="RefSeq" id="WP_377184408.1">
    <property type="nucleotide sequence ID" value="NZ_JBHUOG010000002.1"/>
</dbReference>
<sequence length="126" mass="14490">MIVEQRTYVLHTEASMAAYLEAYSTIGLPAQKPILGGFLGYFLTEFGTQNEINHFWAYSGLEDRRERRERLAKDPEWQRCLGIIRPLIMTMQNRIMYPTDFSPIRSLPVVVDDPDTAFTTTARGDV</sequence>
<dbReference type="PANTHER" id="PTHR21017:SF17">
    <property type="entry name" value="PROTEIN NIPSNAP"/>
    <property type="match status" value="1"/>
</dbReference>
<feature type="domain" description="NIPSNAP" evidence="2">
    <location>
        <begin position="4"/>
        <end position="103"/>
    </location>
</feature>
<dbReference type="InterPro" id="IPR051557">
    <property type="entry name" value="NipSnap_domain"/>
</dbReference>
<dbReference type="PANTHER" id="PTHR21017">
    <property type="entry name" value="NIPSNAP-RELATED"/>
    <property type="match status" value="1"/>
</dbReference>
<dbReference type="InterPro" id="IPR012577">
    <property type="entry name" value="NIPSNAP"/>
</dbReference>
<accession>A0ABW5VT90</accession>